<proteinExistence type="predicted"/>
<reference evidence="2" key="1">
    <citation type="submission" date="2021-01" db="EMBL/GenBank/DDBJ databases">
        <title>Whole genome shotgun sequence of Virgisporangium aliadipatigenens NBRC 105644.</title>
        <authorList>
            <person name="Komaki H."/>
            <person name="Tamura T."/>
        </authorList>
    </citation>
    <scope>NUCLEOTIDE SEQUENCE</scope>
    <source>
        <strain evidence="2">NBRC 105644</strain>
    </source>
</reference>
<feature type="compositionally biased region" description="Polar residues" evidence="1">
    <location>
        <begin position="1"/>
        <end position="10"/>
    </location>
</feature>
<dbReference type="EMBL" id="BOPF01000002">
    <property type="protein sequence ID" value="GIJ43632.1"/>
    <property type="molecule type" value="Genomic_DNA"/>
</dbReference>
<name>A0A8J4DNL4_9ACTN</name>
<dbReference type="AlphaFoldDB" id="A0A8J4DNL4"/>
<feature type="region of interest" description="Disordered" evidence="1">
    <location>
        <begin position="356"/>
        <end position="377"/>
    </location>
</feature>
<feature type="region of interest" description="Disordered" evidence="1">
    <location>
        <begin position="1"/>
        <end position="33"/>
    </location>
</feature>
<accession>A0A8J4DNL4</accession>
<organism evidence="2 3">
    <name type="scientific">Virgisporangium aliadipatigenens</name>
    <dbReference type="NCBI Taxonomy" id="741659"/>
    <lineage>
        <taxon>Bacteria</taxon>
        <taxon>Bacillati</taxon>
        <taxon>Actinomycetota</taxon>
        <taxon>Actinomycetes</taxon>
        <taxon>Micromonosporales</taxon>
        <taxon>Micromonosporaceae</taxon>
        <taxon>Virgisporangium</taxon>
    </lineage>
</organism>
<sequence>MPVSVTSTSTERLHGVPRTANRPPQRRLGAGPQLGDAAGAALQVADVLVWALPEPWGPVGAAALTLVQLFFGDQDAPSPFTAVVQQLEQYEEQQEIATFARNIKGFAAWMVQQHQTLSITQGNNTTYINNTVLVKLRAMTGPGHDSVYDAVAGLQDHLSTAGVFDLWVLGGSVLLLGLKMIVQLDALLASTADKAGDDANFATYTQQWLDDYANFLTATVGGGGVVGQAQQVSQYISDQESQRLAQITEPYRYTEQHWQFDPNGGDGYYYTNGWTYRDAALGDTDTTNYVDDTFTGGNCCSQGTTVEHQDTVQQAHDSHVSAVVAQLDATYGNATATVKQWQSAIDQWNQHLPPQPPTKAPKVGTATGVSKPLPQPGGWVSGTKVRYAVAFANDHGPSIPGPWSDPFTIDDQAYLELSELPTDPLQMAVTRQIHRRIGPGDPNSDVYSIVGVGQMTDATYDDTSP</sequence>
<comment type="caution">
    <text evidence="2">The sequence shown here is derived from an EMBL/GenBank/DDBJ whole genome shotgun (WGS) entry which is preliminary data.</text>
</comment>
<evidence type="ECO:0000256" key="1">
    <source>
        <dbReference type="SAM" id="MobiDB-lite"/>
    </source>
</evidence>
<evidence type="ECO:0000313" key="2">
    <source>
        <dbReference type="EMBL" id="GIJ43632.1"/>
    </source>
</evidence>
<dbReference type="Proteomes" id="UP000619260">
    <property type="component" value="Unassembled WGS sequence"/>
</dbReference>
<keyword evidence="3" id="KW-1185">Reference proteome</keyword>
<protein>
    <submittedName>
        <fullName evidence="2">Uncharacterized protein</fullName>
    </submittedName>
</protein>
<evidence type="ECO:0000313" key="3">
    <source>
        <dbReference type="Proteomes" id="UP000619260"/>
    </source>
</evidence>
<gene>
    <name evidence="2" type="ORF">Val02_05180</name>
</gene>